<dbReference type="AlphaFoldDB" id="A0A2W7N143"/>
<evidence type="ECO:0000259" key="5">
    <source>
        <dbReference type="Pfam" id="PF13610"/>
    </source>
</evidence>
<organism evidence="6 7">
    <name type="scientific">Palleronia aestuarii</name>
    <dbReference type="NCBI Taxonomy" id="568105"/>
    <lineage>
        <taxon>Bacteria</taxon>
        <taxon>Pseudomonadati</taxon>
        <taxon>Pseudomonadota</taxon>
        <taxon>Alphaproteobacteria</taxon>
        <taxon>Rhodobacterales</taxon>
        <taxon>Roseobacteraceae</taxon>
        <taxon>Palleronia</taxon>
    </lineage>
</organism>
<dbReference type="EMBL" id="QKZL01000043">
    <property type="protein sequence ID" value="PZX10594.1"/>
    <property type="molecule type" value="Genomic_DNA"/>
</dbReference>
<evidence type="ECO:0000313" key="6">
    <source>
        <dbReference type="EMBL" id="PZX10594.1"/>
    </source>
</evidence>
<keyword evidence="2" id="KW-0815">Transposition</keyword>
<dbReference type="OrthoDB" id="4315389at2"/>
<dbReference type="Proteomes" id="UP000248916">
    <property type="component" value="Unassembled WGS sequence"/>
</dbReference>
<evidence type="ECO:0000256" key="1">
    <source>
        <dbReference type="ARBA" id="ARBA00002286"/>
    </source>
</evidence>
<comment type="caution">
    <text evidence="6">The sequence shown here is derived from an EMBL/GenBank/DDBJ whole genome shotgun (WGS) entry which is preliminary data.</text>
</comment>
<dbReference type="InterPro" id="IPR047930">
    <property type="entry name" value="Transpos_IS6"/>
</dbReference>
<dbReference type="InterPro" id="IPR032874">
    <property type="entry name" value="DDE_dom"/>
</dbReference>
<dbReference type="GO" id="GO:0003677">
    <property type="term" value="F:DNA binding"/>
    <property type="evidence" value="ECO:0007669"/>
    <property type="project" value="UniProtKB-KW"/>
</dbReference>
<dbReference type="InterPro" id="IPR012337">
    <property type="entry name" value="RNaseH-like_sf"/>
</dbReference>
<keyword evidence="3" id="KW-0238">DNA-binding</keyword>
<keyword evidence="4" id="KW-0233">DNA recombination</keyword>
<dbReference type="RefSeq" id="WP_111539152.1">
    <property type="nucleotide sequence ID" value="NZ_QKZL01000043.1"/>
</dbReference>
<accession>A0A2W7N143</accession>
<dbReference type="InterPro" id="IPR036397">
    <property type="entry name" value="RNaseH_sf"/>
</dbReference>
<dbReference type="NCBIfam" id="NF033587">
    <property type="entry name" value="transpos_IS6"/>
    <property type="match status" value="1"/>
</dbReference>
<dbReference type="Pfam" id="PF13610">
    <property type="entry name" value="DDE_Tnp_IS240"/>
    <property type="match status" value="1"/>
</dbReference>
<feature type="domain" description="DDE" evidence="5">
    <location>
        <begin position="73"/>
        <end position="209"/>
    </location>
</feature>
<keyword evidence="7" id="KW-1185">Reference proteome</keyword>
<gene>
    <name evidence="6" type="ORF">LX81_04188</name>
</gene>
<comment type="function">
    <text evidence="1">Involved in the transposition of the insertion sequence.</text>
</comment>
<name>A0A2W7N143_9RHOB</name>
<dbReference type="SUPFAM" id="SSF53098">
    <property type="entry name" value="Ribonuclease H-like"/>
    <property type="match status" value="1"/>
</dbReference>
<dbReference type="GO" id="GO:0006310">
    <property type="term" value="P:DNA recombination"/>
    <property type="evidence" value="ECO:0007669"/>
    <property type="project" value="UniProtKB-KW"/>
</dbReference>
<dbReference type="Gene3D" id="3.30.420.10">
    <property type="entry name" value="Ribonuclease H-like superfamily/Ribonuclease H"/>
    <property type="match status" value="1"/>
</dbReference>
<proteinExistence type="predicted"/>
<reference evidence="6 7" key="1">
    <citation type="submission" date="2018-06" db="EMBL/GenBank/DDBJ databases">
        <title>Genomic Encyclopedia of Archaeal and Bacterial Type Strains, Phase II (KMG-II): from individual species to whole genera.</title>
        <authorList>
            <person name="Goeker M."/>
        </authorList>
    </citation>
    <scope>NUCLEOTIDE SEQUENCE [LARGE SCALE GENOMIC DNA]</scope>
    <source>
        <strain evidence="6 7">DSM 22009</strain>
    </source>
</reference>
<evidence type="ECO:0000256" key="3">
    <source>
        <dbReference type="ARBA" id="ARBA00023125"/>
    </source>
</evidence>
<evidence type="ECO:0000256" key="4">
    <source>
        <dbReference type="ARBA" id="ARBA00023172"/>
    </source>
</evidence>
<dbReference type="InterPro" id="IPR052183">
    <property type="entry name" value="IS_Transposase"/>
</dbReference>
<dbReference type="GO" id="GO:0032196">
    <property type="term" value="P:transposition"/>
    <property type="evidence" value="ECO:0007669"/>
    <property type="project" value="UniProtKB-KW"/>
</dbReference>
<protein>
    <submittedName>
        <fullName evidence="6">IS6 family transposase</fullName>
    </submittedName>
</protein>
<evidence type="ECO:0000313" key="7">
    <source>
        <dbReference type="Proteomes" id="UP000248916"/>
    </source>
</evidence>
<evidence type="ECO:0000256" key="2">
    <source>
        <dbReference type="ARBA" id="ARBA00022578"/>
    </source>
</evidence>
<dbReference type="PANTHER" id="PTHR35528">
    <property type="entry name" value="BLL1675 PROTEIN"/>
    <property type="match status" value="1"/>
</dbReference>
<dbReference type="PANTHER" id="PTHR35528:SF3">
    <property type="entry name" value="BLL1675 PROTEIN"/>
    <property type="match status" value="1"/>
</dbReference>
<sequence length="234" mass="27300">MRDPFKGRRFPREVILLAVRWYCRFPLSYQDVADLLAERGIVVDRATVFRWVQKFGPEIAKRATAHRGWRGPNWHVDETYVRVGGRWRYLWRAVDHTGQFIDFRLTAKRDAKAARAFLKQAIEGVRLCRPVSICNDEAPGYRKVTRDLNHRYDSHIDSIVYIDRKWRNNRIESDHAALKRLLGTRQSFRLLRSAKATLMAVESIRTIKNVHVSNKLPGIRGEIDFVRNLFGGAA</sequence>